<dbReference type="Gene3D" id="3.40.1810.10">
    <property type="entry name" value="Transcription factor, MADS-box"/>
    <property type="match status" value="1"/>
</dbReference>
<evidence type="ECO:0000256" key="3">
    <source>
        <dbReference type="ARBA" id="ARBA00023125"/>
    </source>
</evidence>
<sequence length="123" mass="14193">MGRGKIAIRRIDNSTSRQLTFSKRQNWLLKKAKELAILCDAEFVAITKFLQENLEKGVVNSVEVDVLKLRRLNVELHFQKRSLCCRISSMESQLVSLAKDSENEFIQKIKSEASILRKINEDL</sequence>
<dbReference type="SUPFAM" id="SSF55455">
    <property type="entry name" value="SRF-like"/>
    <property type="match status" value="1"/>
</dbReference>
<evidence type="ECO:0000259" key="6">
    <source>
        <dbReference type="PROSITE" id="PS50066"/>
    </source>
</evidence>
<reference evidence="7 8" key="1">
    <citation type="journal article" date="2017" name="Nat. Commun.">
        <title>Genome assembly with in vitro proximity ligation data and whole-genome triplication in lettuce.</title>
        <authorList>
            <person name="Reyes-Chin-Wo S."/>
            <person name="Wang Z."/>
            <person name="Yang X."/>
            <person name="Kozik A."/>
            <person name="Arikit S."/>
            <person name="Song C."/>
            <person name="Xia L."/>
            <person name="Froenicke L."/>
            <person name="Lavelle D.O."/>
            <person name="Truco M.J."/>
            <person name="Xia R."/>
            <person name="Zhu S."/>
            <person name="Xu C."/>
            <person name="Xu H."/>
            <person name="Xu X."/>
            <person name="Cox K."/>
            <person name="Korf I."/>
            <person name="Meyers B.C."/>
            <person name="Michelmore R.W."/>
        </authorList>
    </citation>
    <scope>NUCLEOTIDE SEQUENCE [LARGE SCALE GENOMIC DNA]</scope>
    <source>
        <strain evidence="8">cv. Salinas</strain>
        <tissue evidence="7">Seedlings</tissue>
    </source>
</reference>
<evidence type="ECO:0000256" key="4">
    <source>
        <dbReference type="ARBA" id="ARBA00023163"/>
    </source>
</evidence>
<keyword evidence="2" id="KW-0805">Transcription regulation</keyword>
<dbReference type="GO" id="GO:0005634">
    <property type="term" value="C:nucleus"/>
    <property type="evidence" value="ECO:0007669"/>
    <property type="project" value="UniProtKB-SubCell"/>
</dbReference>
<proteinExistence type="predicted"/>
<name>A0A9R1VZP5_LACSA</name>
<dbReference type="InterPro" id="IPR050142">
    <property type="entry name" value="MADS-box/MEF2_TF"/>
</dbReference>
<evidence type="ECO:0000256" key="2">
    <source>
        <dbReference type="ARBA" id="ARBA00023015"/>
    </source>
</evidence>
<gene>
    <name evidence="7" type="ORF">LSAT_V11C400201570</name>
</gene>
<dbReference type="AlphaFoldDB" id="A0A9R1VZP5"/>
<dbReference type="InterPro" id="IPR036879">
    <property type="entry name" value="TF_MADSbox_sf"/>
</dbReference>
<keyword evidence="4" id="KW-0804">Transcription</keyword>
<dbReference type="GO" id="GO:0003677">
    <property type="term" value="F:DNA binding"/>
    <property type="evidence" value="ECO:0007669"/>
    <property type="project" value="UniProtKB-KW"/>
</dbReference>
<keyword evidence="5" id="KW-0539">Nucleus</keyword>
<dbReference type="Pfam" id="PF00319">
    <property type="entry name" value="SRF-TF"/>
    <property type="match status" value="1"/>
</dbReference>
<evidence type="ECO:0000313" key="7">
    <source>
        <dbReference type="EMBL" id="KAJ0214783.1"/>
    </source>
</evidence>
<evidence type="ECO:0000313" key="8">
    <source>
        <dbReference type="Proteomes" id="UP000235145"/>
    </source>
</evidence>
<dbReference type="GO" id="GO:0046983">
    <property type="term" value="F:protein dimerization activity"/>
    <property type="evidence" value="ECO:0007669"/>
    <property type="project" value="InterPro"/>
</dbReference>
<evidence type="ECO:0000256" key="5">
    <source>
        <dbReference type="ARBA" id="ARBA00023242"/>
    </source>
</evidence>
<dbReference type="PRINTS" id="PR00404">
    <property type="entry name" value="MADSDOMAIN"/>
</dbReference>
<comment type="caution">
    <text evidence="7">The sequence shown here is derived from an EMBL/GenBank/DDBJ whole genome shotgun (WGS) entry which is preliminary data.</text>
</comment>
<dbReference type="PROSITE" id="PS50066">
    <property type="entry name" value="MADS_BOX_2"/>
    <property type="match status" value="1"/>
</dbReference>
<keyword evidence="3" id="KW-0238">DNA-binding</keyword>
<protein>
    <recommendedName>
        <fullName evidence="6">MADS-box domain-containing protein</fullName>
    </recommendedName>
</protein>
<dbReference type="SMART" id="SM00432">
    <property type="entry name" value="MADS"/>
    <property type="match status" value="1"/>
</dbReference>
<dbReference type="Proteomes" id="UP000235145">
    <property type="component" value="Unassembled WGS sequence"/>
</dbReference>
<organism evidence="7 8">
    <name type="scientific">Lactuca sativa</name>
    <name type="common">Garden lettuce</name>
    <dbReference type="NCBI Taxonomy" id="4236"/>
    <lineage>
        <taxon>Eukaryota</taxon>
        <taxon>Viridiplantae</taxon>
        <taxon>Streptophyta</taxon>
        <taxon>Embryophyta</taxon>
        <taxon>Tracheophyta</taxon>
        <taxon>Spermatophyta</taxon>
        <taxon>Magnoliopsida</taxon>
        <taxon>eudicotyledons</taxon>
        <taxon>Gunneridae</taxon>
        <taxon>Pentapetalae</taxon>
        <taxon>asterids</taxon>
        <taxon>campanulids</taxon>
        <taxon>Asterales</taxon>
        <taxon>Asteraceae</taxon>
        <taxon>Cichorioideae</taxon>
        <taxon>Cichorieae</taxon>
        <taxon>Lactucinae</taxon>
        <taxon>Lactuca</taxon>
    </lineage>
</organism>
<keyword evidence="8" id="KW-1185">Reference proteome</keyword>
<accession>A0A9R1VZP5</accession>
<evidence type="ECO:0000256" key="1">
    <source>
        <dbReference type="ARBA" id="ARBA00004123"/>
    </source>
</evidence>
<dbReference type="EMBL" id="NBSK02000004">
    <property type="protein sequence ID" value="KAJ0214783.1"/>
    <property type="molecule type" value="Genomic_DNA"/>
</dbReference>
<dbReference type="InterPro" id="IPR002100">
    <property type="entry name" value="TF_MADSbox"/>
</dbReference>
<dbReference type="PANTHER" id="PTHR48019">
    <property type="entry name" value="SERUM RESPONSE FACTOR HOMOLOG"/>
    <property type="match status" value="1"/>
</dbReference>
<feature type="domain" description="MADS-box" evidence="6">
    <location>
        <begin position="1"/>
        <end position="46"/>
    </location>
</feature>
<comment type="subcellular location">
    <subcellularLocation>
        <location evidence="1">Nucleus</location>
    </subcellularLocation>
</comment>